<dbReference type="GO" id="GO:0004826">
    <property type="term" value="F:phenylalanine-tRNA ligase activity"/>
    <property type="evidence" value="ECO:0007669"/>
    <property type="project" value="InterPro"/>
</dbReference>
<dbReference type="PANTHER" id="PTHR39209:SF2">
    <property type="entry name" value="CYTOPLASMIC PROTEIN"/>
    <property type="match status" value="1"/>
</dbReference>
<accession>A0A6L5XDK0</accession>
<dbReference type="PANTHER" id="PTHR39209">
    <property type="match status" value="1"/>
</dbReference>
<dbReference type="Gene3D" id="3.50.40.10">
    <property type="entry name" value="Phenylalanyl-trna Synthetase, Chain B, domain 3"/>
    <property type="match status" value="1"/>
</dbReference>
<dbReference type="InterPro" id="IPR020825">
    <property type="entry name" value="Phe-tRNA_synthase-like_B3/B4"/>
</dbReference>
<evidence type="ECO:0000259" key="1">
    <source>
        <dbReference type="SMART" id="SM00873"/>
    </source>
</evidence>
<evidence type="ECO:0000313" key="3">
    <source>
        <dbReference type="Proteomes" id="UP000483362"/>
    </source>
</evidence>
<dbReference type="InterPro" id="IPR005146">
    <property type="entry name" value="B3/B4_tRNA-bd"/>
</dbReference>
<dbReference type="SMART" id="SM00873">
    <property type="entry name" value="B3_4"/>
    <property type="match status" value="1"/>
</dbReference>
<feature type="domain" description="B3/B4 tRNA-binding" evidence="1">
    <location>
        <begin position="63"/>
        <end position="211"/>
    </location>
</feature>
<dbReference type="AlphaFoldDB" id="A0A6L5XDK0"/>
<keyword evidence="3" id="KW-1185">Reference proteome</keyword>
<protein>
    <recommendedName>
        <fullName evidence="1">B3/B4 tRNA-binding domain-containing protein</fullName>
    </recommendedName>
</protein>
<sequence>MIDIEIDDRIVQACPDMAIGLISACVTNSETCDELWTEIVNEAEGVKHRYQLLEINKRPAVAATRHLYKSLGKDPGRYRVASEALCRRIIKGLGIYRLTTLVDVVNLVSIRSGYPISGLDLDKIVGGKLSLGVGEHGEEYHGIGRGLLNIEGLPVYRDARGGIATPTSDEERTKFTLQTRKVQININGFAPEMPMHETVDWTVRLLQKYACATSIETAIYRP</sequence>
<comment type="caution">
    <text evidence="2">The sequence shown here is derived from an EMBL/GenBank/DDBJ whole genome shotgun (WGS) entry which is preliminary data.</text>
</comment>
<organism evidence="2 3">
    <name type="scientific">Sodaliphilus pleomorphus</name>
    <dbReference type="NCBI Taxonomy" id="2606626"/>
    <lineage>
        <taxon>Bacteria</taxon>
        <taxon>Pseudomonadati</taxon>
        <taxon>Bacteroidota</taxon>
        <taxon>Bacteroidia</taxon>
        <taxon>Bacteroidales</taxon>
        <taxon>Muribaculaceae</taxon>
        <taxon>Sodaliphilus</taxon>
    </lineage>
</organism>
<proteinExistence type="predicted"/>
<dbReference type="SUPFAM" id="SSF56037">
    <property type="entry name" value="PheT/TilS domain"/>
    <property type="match status" value="1"/>
</dbReference>
<evidence type="ECO:0000313" key="2">
    <source>
        <dbReference type="EMBL" id="MSS17206.1"/>
    </source>
</evidence>
<dbReference type="Proteomes" id="UP000483362">
    <property type="component" value="Unassembled WGS sequence"/>
</dbReference>
<name>A0A6L5XDK0_9BACT</name>
<dbReference type="Pfam" id="PF03483">
    <property type="entry name" value="B3_4"/>
    <property type="match status" value="1"/>
</dbReference>
<dbReference type="RefSeq" id="WP_154326543.1">
    <property type="nucleotide sequence ID" value="NZ_CP045696.1"/>
</dbReference>
<dbReference type="EMBL" id="VULT01000006">
    <property type="protein sequence ID" value="MSS17206.1"/>
    <property type="molecule type" value="Genomic_DNA"/>
</dbReference>
<gene>
    <name evidence="2" type="ORF">FYJ29_05440</name>
</gene>
<reference evidence="2 3" key="1">
    <citation type="submission" date="2019-08" db="EMBL/GenBank/DDBJ databases">
        <title>In-depth cultivation of the pig gut microbiome towards novel bacterial diversity and tailored functional studies.</title>
        <authorList>
            <person name="Wylensek D."/>
            <person name="Hitch T.C.A."/>
            <person name="Clavel T."/>
        </authorList>
    </citation>
    <scope>NUCLEOTIDE SEQUENCE [LARGE SCALE GENOMIC DNA]</scope>
    <source>
        <strain evidence="2 3">Oil-RF-744-WCA-WT-10</strain>
    </source>
</reference>
<dbReference type="GO" id="GO:0003723">
    <property type="term" value="F:RNA binding"/>
    <property type="evidence" value="ECO:0007669"/>
    <property type="project" value="InterPro"/>
</dbReference>